<accession>A0A7K0BLF6</accession>
<dbReference type="OrthoDB" id="3517073at2"/>
<evidence type="ECO:0000313" key="2">
    <source>
        <dbReference type="Proteomes" id="UP000487268"/>
    </source>
</evidence>
<protein>
    <submittedName>
        <fullName evidence="1">Uncharacterized protein</fullName>
    </submittedName>
</protein>
<evidence type="ECO:0000313" key="1">
    <source>
        <dbReference type="EMBL" id="MQY02018.1"/>
    </source>
</evidence>
<organism evidence="1 2">
    <name type="scientific">Actinomadura macrotermitis</name>
    <dbReference type="NCBI Taxonomy" id="2585200"/>
    <lineage>
        <taxon>Bacteria</taxon>
        <taxon>Bacillati</taxon>
        <taxon>Actinomycetota</taxon>
        <taxon>Actinomycetes</taxon>
        <taxon>Streptosporangiales</taxon>
        <taxon>Thermomonosporaceae</taxon>
        <taxon>Actinomadura</taxon>
    </lineage>
</organism>
<reference evidence="1 2" key="1">
    <citation type="submission" date="2019-10" db="EMBL/GenBank/DDBJ databases">
        <title>Actinomadura rubteroloni sp. nov. and Actinomadura macrotermitis sp. nov., isolated from the gut of fungus growing-termite Macrotermes natalensis.</title>
        <authorList>
            <person name="Benndorf R."/>
            <person name="Martin K."/>
            <person name="Kuefner M."/>
            <person name="De Beer W."/>
            <person name="Kaster A.-K."/>
            <person name="Vollmers J."/>
            <person name="Poulsen M."/>
            <person name="Beemelmanns C."/>
        </authorList>
    </citation>
    <scope>NUCLEOTIDE SEQUENCE [LARGE SCALE GENOMIC DNA]</scope>
    <source>
        <strain evidence="1 2">RB68</strain>
    </source>
</reference>
<name>A0A7K0BLF6_9ACTN</name>
<sequence length="290" mass="30536">MPATVSFIVPEQVTASFVVATGQPDVPAAILSALAPDLAAEAARRLGTPRLTITSHPVDRSPWCPPPGGAAGTLRHIGVGATLPAGDQPLGARLARALARVIAEHSAGVAVDLDNARILPDRPEPRRFALADGWLGARRPPGRGPEHCTAGAEEVDGCACVELTTQGLHRFGLPELRISGVACAHDLAALNILRATAQRLLPLGARPGVHVIPRELPLTGTDFAAYWGDREPLWDDDPVPVRLTSLSPRLLSVSSPSRFPGTLNQWLWDELPPPLYDTGPQDGVLAPAPA</sequence>
<proteinExistence type="predicted"/>
<dbReference type="EMBL" id="WEGH01000001">
    <property type="protein sequence ID" value="MQY02018.1"/>
    <property type="molecule type" value="Genomic_DNA"/>
</dbReference>
<keyword evidence="2" id="KW-1185">Reference proteome</keyword>
<gene>
    <name evidence="1" type="ORF">ACRB68_00430</name>
</gene>
<dbReference type="AlphaFoldDB" id="A0A7K0BLF6"/>
<comment type="caution">
    <text evidence="1">The sequence shown here is derived from an EMBL/GenBank/DDBJ whole genome shotgun (WGS) entry which is preliminary data.</text>
</comment>
<dbReference type="Proteomes" id="UP000487268">
    <property type="component" value="Unassembled WGS sequence"/>
</dbReference>
<dbReference type="RefSeq" id="WP_153530313.1">
    <property type="nucleotide sequence ID" value="NZ_WEGH01000001.1"/>
</dbReference>